<dbReference type="NCBIfam" id="TIGR00440">
    <property type="entry name" value="glnS"/>
    <property type="match status" value="1"/>
</dbReference>
<dbReference type="InterPro" id="IPR050132">
    <property type="entry name" value="Gln/Glu-tRNA_Ligase"/>
</dbReference>
<evidence type="ECO:0000256" key="10">
    <source>
        <dbReference type="SAM" id="MobiDB-lite"/>
    </source>
</evidence>
<keyword evidence="3 9" id="KW-0436">Ligase</keyword>
<evidence type="ECO:0000256" key="1">
    <source>
        <dbReference type="ARBA" id="ARBA00005594"/>
    </source>
</evidence>
<reference evidence="13" key="1">
    <citation type="submission" date="2020-10" db="EMBL/GenBank/DDBJ databases">
        <authorList>
            <person name="Gilroy R."/>
        </authorList>
    </citation>
    <scope>NUCLEOTIDE SEQUENCE</scope>
    <source>
        <strain evidence="13">13766</strain>
    </source>
</reference>
<feature type="non-terminal residue" evidence="13">
    <location>
        <position position="475"/>
    </location>
</feature>
<comment type="similarity">
    <text evidence="1 9">Belongs to the class-I aminoacyl-tRNA synthetase family.</text>
</comment>
<feature type="domain" description="Glutamyl/glutaminyl-tRNA synthetase class Ib anti-codon binding" evidence="12">
    <location>
        <begin position="349"/>
        <end position="449"/>
    </location>
</feature>
<keyword evidence="2" id="KW-0963">Cytoplasm</keyword>
<dbReference type="AlphaFoldDB" id="A0A9D1G017"/>
<dbReference type="InterPro" id="IPR020059">
    <property type="entry name" value="Glu/Gln-tRNA-synth_Ib_codon-bd"/>
</dbReference>
<organism evidence="13 14">
    <name type="scientific">Candidatus Alectryocaccomicrobium excrementavium</name>
    <dbReference type="NCBI Taxonomy" id="2840668"/>
    <lineage>
        <taxon>Bacteria</taxon>
        <taxon>Bacillati</taxon>
        <taxon>Bacillota</taxon>
        <taxon>Clostridia</taxon>
        <taxon>Candidatus Alectryocaccomicrobium</taxon>
    </lineage>
</organism>
<evidence type="ECO:0000256" key="2">
    <source>
        <dbReference type="ARBA" id="ARBA00022490"/>
    </source>
</evidence>
<dbReference type="EC" id="6.1.1.18" evidence="8"/>
<dbReference type="Gene3D" id="2.40.240.10">
    <property type="entry name" value="Ribosomal Protein L25, Chain P"/>
    <property type="match status" value="1"/>
</dbReference>
<keyword evidence="5 9" id="KW-0067">ATP-binding</keyword>
<dbReference type="EMBL" id="DVJN01000121">
    <property type="protein sequence ID" value="HIS92589.1"/>
    <property type="molecule type" value="Genomic_DNA"/>
</dbReference>
<dbReference type="InterPro" id="IPR020058">
    <property type="entry name" value="Glu/Gln-tRNA-synth_Ib_cat-dom"/>
</dbReference>
<evidence type="ECO:0000256" key="3">
    <source>
        <dbReference type="ARBA" id="ARBA00022598"/>
    </source>
</evidence>
<dbReference type="Pfam" id="PF00749">
    <property type="entry name" value="tRNA-synt_1c"/>
    <property type="match status" value="1"/>
</dbReference>
<keyword evidence="7 9" id="KW-0030">Aminoacyl-tRNA synthetase</keyword>
<dbReference type="Gene3D" id="3.40.50.620">
    <property type="entry name" value="HUPs"/>
    <property type="match status" value="1"/>
</dbReference>
<keyword evidence="6 9" id="KW-0648">Protein biosynthesis</keyword>
<dbReference type="GO" id="GO:0005524">
    <property type="term" value="F:ATP binding"/>
    <property type="evidence" value="ECO:0007669"/>
    <property type="project" value="UniProtKB-KW"/>
</dbReference>
<dbReference type="SUPFAM" id="SSF52374">
    <property type="entry name" value="Nucleotidylyl transferase"/>
    <property type="match status" value="1"/>
</dbReference>
<dbReference type="InterPro" id="IPR014729">
    <property type="entry name" value="Rossmann-like_a/b/a_fold"/>
</dbReference>
<evidence type="ECO:0000256" key="8">
    <source>
        <dbReference type="NCBIfam" id="TIGR00440"/>
    </source>
</evidence>
<evidence type="ECO:0000313" key="13">
    <source>
        <dbReference type="EMBL" id="HIS92589.1"/>
    </source>
</evidence>
<evidence type="ECO:0000256" key="7">
    <source>
        <dbReference type="ARBA" id="ARBA00023146"/>
    </source>
</evidence>
<dbReference type="FunFam" id="2.40.240.10:FF:000007">
    <property type="entry name" value="Glutamine--tRNA ligase"/>
    <property type="match status" value="1"/>
</dbReference>
<dbReference type="PANTHER" id="PTHR43097:SF5">
    <property type="entry name" value="GLUTAMATE--TRNA LIGASE"/>
    <property type="match status" value="1"/>
</dbReference>
<dbReference type="FunFam" id="3.90.800.10:FF:000001">
    <property type="entry name" value="Glutamine--tRNA ligase"/>
    <property type="match status" value="1"/>
</dbReference>
<dbReference type="FunFam" id="3.40.50.620:FF:000037">
    <property type="entry name" value="Glutamine--tRNA ligase cytoplasmic"/>
    <property type="match status" value="1"/>
</dbReference>
<evidence type="ECO:0000256" key="9">
    <source>
        <dbReference type="RuleBase" id="RU363037"/>
    </source>
</evidence>
<name>A0A9D1G017_9FIRM</name>
<dbReference type="InterPro" id="IPR011035">
    <property type="entry name" value="Ribosomal_bL25/Gln-tRNA_synth"/>
</dbReference>
<dbReference type="InterPro" id="IPR004514">
    <property type="entry name" value="Gln-tRNA-synth"/>
</dbReference>
<evidence type="ECO:0000259" key="12">
    <source>
        <dbReference type="Pfam" id="PF03950"/>
    </source>
</evidence>
<gene>
    <name evidence="13" type="ORF">IAA84_06175</name>
</gene>
<reference evidence="13" key="2">
    <citation type="journal article" date="2021" name="PeerJ">
        <title>Extensive microbial diversity within the chicken gut microbiome revealed by metagenomics and culture.</title>
        <authorList>
            <person name="Gilroy R."/>
            <person name="Ravi A."/>
            <person name="Getino M."/>
            <person name="Pursley I."/>
            <person name="Horton D.L."/>
            <person name="Alikhan N.F."/>
            <person name="Baker D."/>
            <person name="Gharbi K."/>
            <person name="Hall N."/>
            <person name="Watson M."/>
            <person name="Adriaenssens E.M."/>
            <person name="Foster-Nyarko E."/>
            <person name="Jarju S."/>
            <person name="Secka A."/>
            <person name="Antonio M."/>
            <person name="Oren A."/>
            <person name="Chaudhuri R.R."/>
            <person name="La Ragione R."/>
            <person name="Hildebrand F."/>
            <person name="Pallen M.J."/>
        </authorList>
    </citation>
    <scope>NUCLEOTIDE SEQUENCE</scope>
    <source>
        <strain evidence="13">13766</strain>
    </source>
</reference>
<keyword evidence="4 9" id="KW-0547">Nucleotide-binding</keyword>
<feature type="region of interest" description="Disordered" evidence="10">
    <location>
        <begin position="138"/>
        <end position="159"/>
    </location>
</feature>
<dbReference type="NCBIfam" id="NF011291">
    <property type="entry name" value="PRK14703.1"/>
    <property type="match status" value="1"/>
</dbReference>
<dbReference type="InterPro" id="IPR000924">
    <property type="entry name" value="Glu/Gln-tRNA-synth"/>
</dbReference>
<dbReference type="PRINTS" id="PR00987">
    <property type="entry name" value="TRNASYNTHGLU"/>
</dbReference>
<evidence type="ECO:0000256" key="6">
    <source>
        <dbReference type="ARBA" id="ARBA00022917"/>
    </source>
</evidence>
<dbReference type="FunFam" id="1.10.1160.10:FF:000001">
    <property type="entry name" value="Glutamine--tRNA ligase"/>
    <property type="match status" value="1"/>
</dbReference>
<dbReference type="InterPro" id="IPR020056">
    <property type="entry name" value="Rbsml_bL25/Gln-tRNA_synth_N"/>
</dbReference>
<evidence type="ECO:0000313" key="14">
    <source>
        <dbReference type="Proteomes" id="UP000824140"/>
    </source>
</evidence>
<evidence type="ECO:0000256" key="4">
    <source>
        <dbReference type="ARBA" id="ARBA00022741"/>
    </source>
</evidence>
<proteinExistence type="inferred from homology"/>
<dbReference type="GO" id="GO:0005829">
    <property type="term" value="C:cytosol"/>
    <property type="evidence" value="ECO:0007669"/>
    <property type="project" value="TreeGrafter"/>
</dbReference>
<dbReference type="SUPFAM" id="SSF50715">
    <property type="entry name" value="Ribosomal protein L25-like"/>
    <property type="match status" value="1"/>
</dbReference>
<evidence type="ECO:0000259" key="11">
    <source>
        <dbReference type="Pfam" id="PF00749"/>
    </source>
</evidence>
<sequence length="475" mass="55147">MTFIVRKGEFAVTEEKRAANFIEEFIDEDLKAGRFDRVHTRFPPEPNGYLHIGHAKALCIDFGIAQKYGGECNLRFDDTNPTKEDTEYVDGIMEDIRWLGYEWKNLYFASDFFDKLYEIACDMIRKGVAYVDDQSSEEMRKNRGTLRTPGVNSPYRDRSPEENLDLFQRMKAGEFPDGSRVLRAKIDMASPNVLMRDPTMYRILRHHHHRAGDKWCIYPMYDFQHPIQDAIEGITHSLCSLEYEIHRPLYDWMVQQAGFEHPPRQIEFARLNITRTVMSKRYLRRLVEEGYVSGWDDPRMPTLIAMRRRGYPPEAIRDFIERVGVAKADSEVDSALLEHCVREALGESAPRAMAVLRPLKVTLSNWGEDEIDELTMENHPDHPEMGERTVKFGKVLYIEREDFMEDPPKKFFRLAPGREARLKGAYIIRCDEVVKDENGEVTELICSVDRESRSGSEGSMRKVKATLHWVAACEA</sequence>
<comment type="caution">
    <text evidence="13">The sequence shown here is derived from an EMBL/GenBank/DDBJ whole genome shotgun (WGS) entry which is preliminary data.</text>
</comment>
<protein>
    <recommendedName>
        <fullName evidence="8">Glutamine--tRNA ligase</fullName>
        <ecNumber evidence="8">6.1.1.18</ecNumber>
    </recommendedName>
</protein>
<dbReference type="Pfam" id="PF03950">
    <property type="entry name" value="tRNA-synt_1c_C"/>
    <property type="match status" value="1"/>
</dbReference>
<dbReference type="PANTHER" id="PTHR43097">
    <property type="entry name" value="GLUTAMINE-TRNA LIGASE"/>
    <property type="match status" value="1"/>
</dbReference>
<dbReference type="Proteomes" id="UP000824140">
    <property type="component" value="Unassembled WGS sequence"/>
</dbReference>
<accession>A0A9D1G017</accession>
<dbReference type="GO" id="GO:0004819">
    <property type="term" value="F:glutamine-tRNA ligase activity"/>
    <property type="evidence" value="ECO:0007669"/>
    <property type="project" value="UniProtKB-UniRule"/>
</dbReference>
<dbReference type="GO" id="GO:0006425">
    <property type="term" value="P:glutaminyl-tRNA aminoacylation"/>
    <property type="evidence" value="ECO:0007669"/>
    <property type="project" value="UniProtKB-UniRule"/>
</dbReference>
<evidence type="ECO:0000256" key="5">
    <source>
        <dbReference type="ARBA" id="ARBA00022840"/>
    </source>
</evidence>
<feature type="domain" description="Glutamyl/glutaminyl-tRNA synthetase class Ib catalytic" evidence="11">
    <location>
        <begin position="38"/>
        <end position="345"/>
    </location>
</feature>